<dbReference type="RefSeq" id="WP_259857543.1">
    <property type="nucleotide sequence ID" value="NZ_BAAAST010000001.1"/>
</dbReference>
<name>A0ABY5VR64_9ACTN</name>
<dbReference type="PANTHER" id="PTHR43377">
    <property type="entry name" value="BILIVERDIN REDUCTASE A"/>
    <property type="match status" value="1"/>
</dbReference>
<evidence type="ECO:0000313" key="3">
    <source>
        <dbReference type="Proteomes" id="UP001059617"/>
    </source>
</evidence>
<dbReference type="Pfam" id="PF01408">
    <property type="entry name" value="GFO_IDH_MocA"/>
    <property type="match status" value="1"/>
</dbReference>
<dbReference type="Gene3D" id="3.40.50.720">
    <property type="entry name" value="NAD(P)-binding Rossmann-like Domain"/>
    <property type="match status" value="1"/>
</dbReference>
<proteinExistence type="predicted"/>
<dbReference type="InterPro" id="IPR036291">
    <property type="entry name" value="NAD(P)-bd_dom_sf"/>
</dbReference>
<dbReference type="InterPro" id="IPR000683">
    <property type="entry name" value="Gfo/Idh/MocA-like_OxRdtase_N"/>
</dbReference>
<feature type="domain" description="Gfo/Idh/MocA-like oxidoreductase N-terminal" evidence="1">
    <location>
        <begin position="7"/>
        <end position="125"/>
    </location>
</feature>
<gene>
    <name evidence="2" type="ORF">Dfulv_32085</name>
</gene>
<accession>A0ABY5VR64</accession>
<dbReference type="Proteomes" id="UP001059617">
    <property type="component" value="Chromosome"/>
</dbReference>
<evidence type="ECO:0000313" key="2">
    <source>
        <dbReference type="EMBL" id="UWP79785.1"/>
    </source>
</evidence>
<reference evidence="2" key="2">
    <citation type="submission" date="2022-09" db="EMBL/GenBank/DDBJ databases">
        <title>Biosynthetic gene clusters of Dactylosporangioum fulvum.</title>
        <authorList>
            <person name="Caradec T."/>
        </authorList>
    </citation>
    <scope>NUCLEOTIDE SEQUENCE</scope>
    <source>
        <strain evidence="2">NRRL B-16292</strain>
    </source>
</reference>
<dbReference type="PANTHER" id="PTHR43377:SF1">
    <property type="entry name" value="BILIVERDIN REDUCTASE A"/>
    <property type="match status" value="1"/>
</dbReference>
<reference evidence="2" key="1">
    <citation type="submission" date="2021-04" db="EMBL/GenBank/DDBJ databases">
        <authorList>
            <person name="Hartkoorn R.C."/>
            <person name="Beaudoing E."/>
            <person name="Hot D."/>
        </authorList>
    </citation>
    <scope>NUCLEOTIDE SEQUENCE</scope>
    <source>
        <strain evidence="2">NRRL B-16292</strain>
    </source>
</reference>
<dbReference type="EMBL" id="CP073720">
    <property type="protein sequence ID" value="UWP79785.1"/>
    <property type="molecule type" value="Genomic_DNA"/>
</dbReference>
<evidence type="ECO:0000259" key="1">
    <source>
        <dbReference type="Pfam" id="PF01408"/>
    </source>
</evidence>
<sequence length="339" mass="35824">MSDEPVGIAVIGAGAVAQAVHLRALVTLADRFRVVVVMDPDAALADEVARRFGAAPSTDLDDALTRHGVAAAVICSPHRVHAEQIAAAARHGIAVLCEKPLATSTADVQRIRDTFAAHPVPLVVGAMHAFDPAYLAARQRWAALGESCTVLRSVVLVPPNDEFVLAAAELAPGSAQTPAPSAATPLSRAILGLATHVLPLARSLLPDVDRLVTARFVPPFGYQLVLTGPAGRMELLALAAGRWQPSWTLTAWGREHRLDLSFPPSYVQAGSSHATIRSANHPDRAQTWQSPVNGYLSEWLHLADLVGGAITPRYPVATALDDIDFAIGLIDQADRLVAA</sequence>
<organism evidence="2 3">
    <name type="scientific">Dactylosporangium fulvum</name>
    <dbReference type="NCBI Taxonomy" id="53359"/>
    <lineage>
        <taxon>Bacteria</taxon>
        <taxon>Bacillati</taxon>
        <taxon>Actinomycetota</taxon>
        <taxon>Actinomycetes</taxon>
        <taxon>Micromonosporales</taxon>
        <taxon>Micromonosporaceae</taxon>
        <taxon>Dactylosporangium</taxon>
    </lineage>
</organism>
<protein>
    <submittedName>
        <fullName evidence="2">Gfo/Idh/MocA family oxidoreductase</fullName>
    </submittedName>
</protein>
<dbReference type="Gene3D" id="3.30.360.10">
    <property type="entry name" value="Dihydrodipicolinate Reductase, domain 2"/>
    <property type="match status" value="1"/>
</dbReference>
<dbReference type="InterPro" id="IPR051450">
    <property type="entry name" value="Gfo/Idh/MocA_Oxidoreductases"/>
</dbReference>
<keyword evidence="3" id="KW-1185">Reference proteome</keyword>
<dbReference type="SUPFAM" id="SSF51735">
    <property type="entry name" value="NAD(P)-binding Rossmann-fold domains"/>
    <property type="match status" value="1"/>
</dbReference>